<evidence type="ECO:0000259" key="5">
    <source>
        <dbReference type="PROSITE" id="PS50893"/>
    </source>
</evidence>
<dbReference type="InterPro" id="IPR003593">
    <property type="entry name" value="AAA+_ATPase"/>
</dbReference>
<dbReference type="InterPro" id="IPR017871">
    <property type="entry name" value="ABC_transporter-like_CS"/>
</dbReference>
<keyword evidence="2" id="KW-0547">Nucleotide-binding</keyword>
<proteinExistence type="predicted"/>
<dbReference type="InterPro" id="IPR003439">
    <property type="entry name" value="ABC_transporter-like_ATP-bd"/>
</dbReference>
<dbReference type="GO" id="GO:1903805">
    <property type="term" value="P:L-valine import across plasma membrane"/>
    <property type="evidence" value="ECO:0007669"/>
    <property type="project" value="TreeGrafter"/>
</dbReference>
<evidence type="ECO:0000256" key="3">
    <source>
        <dbReference type="ARBA" id="ARBA00022840"/>
    </source>
</evidence>
<dbReference type="OrthoDB" id="44250at2157"/>
<dbReference type="PROSITE" id="PS50893">
    <property type="entry name" value="ABC_TRANSPORTER_2"/>
    <property type="match status" value="1"/>
</dbReference>
<dbReference type="GeneID" id="38470318"/>
<reference evidence="7" key="3">
    <citation type="submission" date="2018-10" db="EMBL/GenBank/DDBJ databases">
        <authorList>
            <person name="Whitman W."/>
            <person name="Huntemann M."/>
            <person name="Clum A."/>
            <person name="Pillay M."/>
            <person name="Palaniappan K."/>
            <person name="Varghese N."/>
            <person name="Mikhailova N."/>
            <person name="Stamatis D."/>
            <person name="Reddy T."/>
            <person name="Daum C."/>
            <person name="Shapiro N."/>
            <person name="Ivanova N."/>
            <person name="Kyrpides N."/>
            <person name="Woyke T."/>
        </authorList>
    </citation>
    <scope>NUCLEOTIDE SEQUENCE</scope>
    <source>
        <strain evidence="7">CGMCC 1.10124</strain>
    </source>
</reference>
<dbReference type="EMBL" id="CP034145">
    <property type="protein sequence ID" value="AZH24502.1"/>
    <property type="molecule type" value="Genomic_DNA"/>
</dbReference>
<dbReference type="SUPFAM" id="SSF52540">
    <property type="entry name" value="P-loop containing nucleoside triphosphate hydrolases"/>
    <property type="match status" value="1"/>
</dbReference>
<dbReference type="GO" id="GO:0015808">
    <property type="term" value="P:L-alanine transport"/>
    <property type="evidence" value="ECO:0007669"/>
    <property type="project" value="TreeGrafter"/>
</dbReference>
<evidence type="ECO:0000256" key="1">
    <source>
        <dbReference type="ARBA" id="ARBA00022448"/>
    </source>
</evidence>
<dbReference type="PROSITE" id="PS00211">
    <property type="entry name" value="ABC_TRANSPORTER_1"/>
    <property type="match status" value="1"/>
</dbReference>
<dbReference type="EMBL" id="REFS01000002">
    <property type="protein sequence ID" value="RMB23850.1"/>
    <property type="molecule type" value="Genomic_DNA"/>
</dbReference>
<reference evidence="7 8" key="1">
    <citation type="journal article" date="2015" name="Stand. Genomic Sci.">
        <title>Genomic Encyclopedia of Bacterial and Archaeal Type Strains, Phase III: the genomes of soil and plant-associated and newly described type strains.</title>
        <authorList>
            <person name="Whitman W.B."/>
            <person name="Woyke T."/>
            <person name="Klenk H.P."/>
            <person name="Zhou Y."/>
            <person name="Lilburn T.G."/>
            <person name="Beck B.J."/>
            <person name="De Vos P."/>
            <person name="Vandamme P."/>
            <person name="Eisen J.A."/>
            <person name="Garrity G."/>
            <person name="Hugenholtz P."/>
            <person name="Kyrpides N.C."/>
        </authorList>
    </citation>
    <scope>NUCLEOTIDE SEQUENCE [LARGE SCALE GENOMIC DNA]</scope>
    <source>
        <strain evidence="7 8">CGMCC 1.10124</strain>
    </source>
</reference>
<dbReference type="GO" id="GO:0005524">
    <property type="term" value="F:ATP binding"/>
    <property type="evidence" value="ECO:0007669"/>
    <property type="project" value="UniProtKB-KW"/>
</dbReference>
<dbReference type="RefSeq" id="WP_121919759.1">
    <property type="nucleotide sequence ID" value="NZ_CP034145.1"/>
</dbReference>
<evidence type="ECO:0000313" key="7">
    <source>
        <dbReference type="EMBL" id="RMB23850.1"/>
    </source>
</evidence>
<keyword evidence="4" id="KW-0812">Transmembrane</keyword>
<evidence type="ECO:0000313" key="8">
    <source>
        <dbReference type="Proteomes" id="UP000277326"/>
    </source>
</evidence>
<evidence type="ECO:0000256" key="2">
    <source>
        <dbReference type="ARBA" id="ARBA00022741"/>
    </source>
</evidence>
<dbReference type="GO" id="GO:0016887">
    <property type="term" value="F:ATP hydrolysis activity"/>
    <property type="evidence" value="ECO:0007669"/>
    <property type="project" value="InterPro"/>
</dbReference>
<dbReference type="GO" id="GO:0005886">
    <property type="term" value="C:plasma membrane"/>
    <property type="evidence" value="ECO:0007669"/>
    <property type="project" value="TreeGrafter"/>
</dbReference>
<reference evidence="6 9" key="2">
    <citation type="submission" date="2018-07" db="EMBL/GenBank/DDBJ databases">
        <title>Genome sequences of Haloplanus aerogenes JCM 16430T.</title>
        <authorList>
            <person name="Kim Y.B."/>
            <person name="Roh S.W."/>
        </authorList>
    </citation>
    <scope>NUCLEOTIDE SEQUENCE [LARGE SCALE GENOMIC DNA]</scope>
    <source>
        <strain evidence="6 9">JCM 16430</strain>
    </source>
</reference>
<dbReference type="GO" id="GO:0005304">
    <property type="term" value="F:L-valine transmembrane transporter activity"/>
    <property type="evidence" value="ECO:0007669"/>
    <property type="project" value="TreeGrafter"/>
</dbReference>
<dbReference type="InterPro" id="IPR027417">
    <property type="entry name" value="P-loop_NTPase"/>
</dbReference>
<dbReference type="Gene3D" id="3.40.50.300">
    <property type="entry name" value="P-loop containing nucleotide triphosphate hydrolases"/>
    <property type="match status" value="2"/>
</dbReference>
<evidence type="ECO:0000313" key="6">
    <source>
        <dbReference type="EMBL" id="AZH24502.1"/>
    </source>
</evidence>
<feature type="transmembrane region" description="Helical" evidence="4">
    <location>
        <begin position="81"/>
        <end position="101"/>
    </location>
</feature>
<keyword evidence="4" id="KW-0472">Membrane</keyword>
<dbReference type="Pfam" id="PF12399">
    <property type="entry name" value="BCA_ABC_TP_C"/>
    <property type="match status" value="1"/>
</dbReference>
<dbReference type="Proteomes" id="UP000282007">
    <property type="component" value="Chromosome"/>
</dbReference>
<dbReference type="Proteomes" id="UP000277326">
    <property type="component" value="Unassembled WGS sequence"/>
</dbReference>
<keyword evidence="9" id="KW-1185">Reference proteome</keyword>
<dbReference type="SMART" id="SM00382">
    <property type="entry name" value="AAA"/>
    <property type="match status" value="1"/>
</dbReference>
<organism evidence="7 8">
    <name type="scientific">Haloplanus aerogenes</name>
    <dbReference type="NCBI Taxonomy" id="660522"/>
    <lineage>
        <taxon>Archaea</taxon>
        <taxon>Methanobacteriati</taxon>
        <taxon>Methanobacteriota</taxon>
        <taxon>Stenosarchaea group</taxon>
        <taxon>Halobacteria</taxon>
        <taxon>Halobacteriales</taxon>
        <taxon>Haloferacaceae</taxon>
        <taxon>Haloplanus</taxon>
    </lineage>
</organism>
<evidence type="ECO:0000256" key="4">
    <source>
        <dbReference type="SAM" id="Phobius"/>
    </source>
</evidence>
<evidence type="ECO:0000313" key="9">
    <source>
        <dbReference type="Proteomes" id="UP000282007"/>
    </source>
</evidence>
<feature type="domain" description="ABC transporter" evidence="5">
    <location>
        <begin position="6"/>
        <end position="322"/>
    </location>
</feature>
<dbReference type="InterPro" id="IPR051120">
    <property type="entry name" value="ABC_AA/LPS_Transport"/>
</dbReference>
<dbReference type="AlphaFoldDB" id="A0A3M0DSW8"/>
<dbReference type="GO" id="GO:0015192">
    <property type="term" value="F:L-phenylalanine transmembrane transporter activity"/>
    <property type="evidence" value="ECO:0007669"/>
    <property type="project" value="TreeGrafter"/>
</dbReference>
<feature type="transmembrane region" description="Helical" evidence="4">
    <location>
        <begin position="107"/>
        <end position="127"/>
    </location>
</feature>
<dbReference type="GO" id="GO:0015188">
    <property type="term" value="F:L-isoleucine transmembrane transporter activity"/>
    <property type="evidence" value="ECO:0007669"/>
    <property type="project" value="TreeGrafter"/>
</dbReference>
<keyword evidence="3 7" id="KW-0067">ATP-binding</keyword>
<sequence length="323" mass="35070">MSDPILEVEDLRKTFGGIVAVDGATFDIERGSITGLIGPNGAGKTTTFNLISGFYEPDGGTVRYDGRNLQEIMRPHRDETVIWGGASGITIGALGGIVGLGPLGLSALPALGATVAGTAVGVGGYLAQQKATQRRPGHTNSRPYMLAREGLVRTFQLTRELGEMTALENLMLAPQGQAGENLANTWFRRDAVHEEEGRVRERAEEMLELLEIDHVRDEPAGNLSGGQRKLLELGRVLMLEPRVILLDEPVAGVNPSLTQKLMERIETLRDEGYTFCIVEHDMEVIMELSDTIIVMNEGKRLVEGPPEEIRNDEAVIDAYLGVG</sequence>
<dbReference type="PANTHER" id="PTHR45772">
    <property type="entry name" value="CONSERVED COMPONENT OF ABC TRANSPORTER FOR NATURAL AMINO ACIDS-RELATED"/>
    <property type="match status" value="1"/>
</dbReference>
<dbReference type="GO" id="GO:0042941">
    <property type="term" value="P:D-alanine transmembrane transport"/>
    <property type="evidence" value="ECO:0007669"/>
    <property type="project" value="TreeGrafter"/>
</dbReference>
<gene>
    <name evidence="7" type="ORF">ATH50_1080</name>
    <name evidence="6" type="ORF">DU502_03490</name>
</gene>
<dbReference type="CDD" id="cd03219">
    <property type="entry name" value="ABC_Mj1267_LivG_branched"/>
    <property type="match status" value="1"/>
</dbReference>
<accession>A0A3M0DSW8</accession>
<dbReference type="PANTHER" id="PTHR45772:SF9">
    <property type="entry name" value="CONSERVED COMPONENT OF ABC TRANSPORTER FOR NATURAL AMINO ACIDS"/>
    <property type="match status" value="1"/>
</dbReference>
<dbReference type="KEGG" id="haer:DU502_03490"/>
<keyword evidence="4" id="KW-1133">Transmembrane helix</keyword>
<dbReference type="InterPro" id="IPR032823">
    <property type="entry name" value="BCA_ABC_TP_C"/>
</dbReference>
<dbReference type="Pfam" id="PF00005">
    <property type="entry name" value="ABC_tran"/>
    <property type="match status" value="2"/>
</dbReference>
<dbReference type="GO" id="GO:1903806">
    <property type="term" value="P:L-isoleucine import across plasma membrane"/>
    <property type="evidence" value="ECO:0007669"/>
    <property type="project" value="TreeGrafter"/>
</dbReference>
<keyword evidence="1" id="KW-0813">Transport</keyword>
<protein>
    <submittedName>
        <fullName evidence="6">ABC transporter ATP-binding protein</fullName>
    </submittedName>
    <submittedName>
        <fullName evidence="7">Branched-chain amino acid transport system ATP-binding protein</fullName>
    </submittedName>
</protein>
<name>A0A3M0DSW8_9EURY</name>